<dbReference type="SUPFAM" id="SSF46785">
    <property type="entry name" value="Winged helix' DNA-binding domain"/>
    <property type="match status" value="1"/>
</dbReference>
<dbReference type="Pfam" id="PF20803">
    <property type="entry name" value="PaaX_M"/>
    <property type="match status" value="1"/>
</dbReference>
<dbReference type="InterPro" id="IPR036388">
    <property type="entry name" value="WH-like_DNA-bd_sf"/>
</dbReference>
<dbReference type="PANTHER" id="PTHR30319:SF1">
    <property type="entry name" value="TRANSCRIPTIONAL REPRESSOR PAAX"/>
    <property type="match status" value="1"/>
</dbReference>
<dbReference type="InterPro" id="IPR036390">
    <property type="entry name" value="WH_DNA-bd_sf"/>
</dbReference>
<feature type="region of interest" description="Disordered" evidence="1">
    <location>
        <begin position="1"/>
        <end position="21"/>
    </location>
</feature>
<evidence type="ECO:0000259" key="2">
    <source>
        <dbReference type="Pfam" id="PF07848"/>
    </source>
</evidence>
<accession>A0AA41Q3D0</accession>
<dbReference type="Gene3D" id="1.20.58.1460">
    <property type="match status" value="1"/>
</dbReference>
<dbReference type="EMBL" id="JAKFHA010000012">
    <property type="protein sequence ID" value="MCF2529659.1"/>
    <property type="molecule type" value="Genomic_DNA"/>
</dbReference>
<dbReference type="Proteomes" id="UP001165378">
    <property type="component" value="Unassembled WGS sequence"/>
</dbReference>
<name>A0AA41Q3D0_9ACTN</name>
<protein>
    <submittedName>
        <fullName evidence="5">PaaX family transcriptional regulator</fullName>
    </submittedName>
</protein>
<keyword evidence="6" id="KW-1185">Reference proteome</keyword>
<dbReference type="InterPro" id="IPR012906">
    <property type="entry name" value="PaaX-like_N"/>
</dbReference>
<dbReference type="PIRSF" id="PIRSF020623">
    <property type="entry name" value="PaaX"/>
    <property type="match status" value="1"/>
</dbReference>
<comment type="caution">
    <text evidence="5">The sequence shown here is derived from an EMBL/GenBank/DDBJ whole genome shotgun (WGS) entry which is preliminary data.</text>
</comment>
<feature type="domain" description="Transcriptional repressor PaaX-like N-terminal" evidence="2">
    <location>
        <begin position="26"/>
        <end position="91"/>
    </location>
</feature>
<feature type="domain" description="Transcriptional repressor PaaX-like central Cas2-like" evidence="4">
    <location>
        <begin position="114"/>
        <end position="195"/>
    </location>
</feature>
<dbReference type="GO" id="GO:0006351">
    <property type="term" value="P:DNA-templated transcription"/>
    <property type="evidence" value="ECO:0007669"/>
    <property type="project" value="InterPro"/>
</dbReference>
<dbReference type="PANTHER" id="PTHR30319">
    <property type="entry name" value="PHENYLACETIC ACID REGULATOR-RELATED TRANSCRIPTIONAL REPRESSOR"/>
    <property type="match status" value="1"/>
</dbReference>
<sequence length="288" mass="31688">MPQASTPDDPTAAAAPRRRPAGATGARSLLMSLLGEYVLPHGGTVWTATVLRVLDGLGIEEKSARQALARTAADGWIAAERHGRRTRWALTPPGRRLLTEGAARIYGFGEPGPEWDGRWLVLMATVPEAQRKLRHQLRTRLTWAGFGSPSPGVWISPHPERAPEADTILRELGLADDAFSFHGTFGGTGSERAMVDRAWDLAAIDAEYAEFVDRFTELRPTPGLPVVLAQVRLVHEWRRFPFLDPQLPAALLPATWTGTKAADLYNTRRQTWQTTGETAWHHLTAAAE</sequence>
<evidence type="ECO:0000256" key="1">
    <source>
        <dbReference type="SAM" id="MobiDB-lite"/>
    </source>
</evidence>
<feature type="domain" description="Transcriptional repressor PaaX-like C-terminal" evidence="3">
    <location>
        <begin position="199"/>
        <end position="280"/>
    </location>
</feature>
<dbReference type="Pfam" id="PF08223">
    <property type="entry name" value="PaaX_C"/>
    <property type="match status" value="1"/>
</dbReference>
<reference evidence="5" key="1">
    <citation type="submission" date="2022-01" db="EMBL/GenBank/DDBJ databases">
        <title>Genome-Based Taxonomic Classification of the Phylum Actinobacteria.</title>
        <authorList>
            <person name="Gao Y."/>
        </authorList>
    </citation>
    <scope>NUCLEOTIDE SEQUENCE</scope>
    <source>
        <strain evidence="5">KLBMP 8922</strain>
    </source>
</reference>
<evidence type="ECO:0000313" key="5">
    <source>
        <dbReference type="EMBL" id="MCF2529659.1"/>
    </source>
</evidence>
<dbReference type="Gene3D" id="1.10.10.10">
    <property type="entry name" value="Winged helix-like DNA-binding domain superfamily/Winged helix DNA-binding domain"/>
    <property type="match status" value="1"/>
</dbReference>
<evidence type="ECO:0000259" key="3">
    <source>
        <dbReference type="Pfam" id="PF08223"/>
    </source>
</evidence>
<dbReference type="Pfam" id="PF07848">
    <property type="entry name" value="PaaX"/>
    <property type="match status" value="1"/>
</dbReference>
<gene>
    <name evidence="5" type="ORF">LZ495_20890</name>
</gene>
<evidence type="ECO:0000313" key="6">
    <source>
        <dbReference type="Proteomes" id="UP001165378"/>
    </source>
</evidence>
<dbReference type="Gene3D" id="3.30.70.2650">
    <property type="match status" value="1"/>
</dbReference>
<dbReference type="InterPro" id="IPR048846">
    <property type="entry name" value="PaaX-like_central"/>
</dbReference>
<dbReference type="AlphaFoldDB" id="A0AA41Q3D0"/>
<organism evidence="5 6">
    <name type="scientific">Yinghuangia soli</name>
    <dbReference type="NCBI Taxonomy" id="2908204"/>
    <lineage>
        <taxon>Bacteria</taxon>
        <taxon>Bacillati</taxon>
        <taxon>Actinomycetota</taxon>
        <taxon>Actinomycetes</taxon>
        <taxon>Kitasatosporales</taxon>
        <taxon>Streptomycetaceae</taxon>
        <taxon>Yinghuangia</taxon>
    </lineage>
</organism>
<dbReference type="RefSeq" id="WP_235054049.1">
    <property type="nucleotide sequence ID" value="NZ_JAKFHA010000012.1"/>
</dbReference>
<dbReference type="InterPro" id="IPR011965">
    <property type="entry name" value="PaaX_trns_reg"/>
</dbReference>
<proteinExistence type="predicted"/>
<dbReference type="InterPro" id="IPR013225">
    <property type="entry name" value="PaaX_C"/>
</dbReference>
<evidence type="ECO:0000259" key="4">
    <source>
        <dbReference type="Pfam" id="PF20803"/>
    </source>
</evidence>